<feature type="transmembrane region" description="Helical" evidence="6">
    <location>
        <begin position="97"/>
        <end position="120"/>
    </location>
</feature>
<dbReference type="PANTHER" id="PTHR30489">
    <property type="entry name" value="LIPOPROTEIN-RELEASING SYSTEM TRANSMEMBRANE PROTEIN LOLE"/>
    <property type="match status" value="1"/>
</dbReference>
<evidence type="ECO:0000256" key="3">
    <source>
        <dbReference type="ARBA" id="ARBA00022692"/>
    </source>
</evidence>
<dbReference type="PANTHER" id="PTHR30489:SF0">
    <property type="entry name" value="LIPOPROTEIN-RELEASING SYSTEM TRANSMEMBRANE PROTEIN LOLE"/>
    <property type="match status" value="1"/>
</dbReference>
<protein>
    <recommendedName>
        <fullName evidence="7">ABC3 transporter permease C-terminal domain-containing protein</fullName>
    </recommendedName>
</protein>
<evidence type="ECO:0000256" key="6">
    <source>
        <dbReference type="SAM" id="Phobius"/>
    </source>
</evidence>
<sequence length="121" mass="12462">VSGLSVNTWDPDVAASIAQEIEGALGSGFSAISWNTTNAALFSALKLEKLAMGLILFLIVVVAAFNIVSTLVMVVVDKTREIGILKAMGVSDATIRHIFMIQGVGIGVMGTCLGLLLGVAG</sequence>
<name>A0A382WIH8_9ZZZZ</name>
<evidence type="ECO:0000256" key="5">
    <source>
        <dbReference type="ARBA" id="ARBA00023136"/>
    </source>
</evidence>
<feature type="non-terminal residue" evidence="8">
    <location>
        <position position="1"/>
    </location>
</feature>
<feature type="non-terminal residue" evidence="8">
    <location>
        <position position="121"/>
    </location>
</feature>
<accession>A0A382WIH8</accession>
<evidence type="ECO:0000313" key="8">
    <source>
        <dbReference type="EMBL" id="SVD58746.1"/>
    </source>
</evidence>
<dbReference type="Pfam" id="PF02687">
    <property type="entry name" value="FtsX"/>
    <property type="match status" value="1"/>
</dbReference>
<keyword evidence="5 6" id="KW-0472">Membrane</keyword>
<evidence type="ECO:0000256" key="2">
    <source>
        <dbReference type="ARBA" id="ARBA00022475"/>
    </source>
</evidence>
<evidence type="ECO:0000256" key="1">
    <source>
        <dbReference type="ARBA" id="ARBA00004651"/>
    </source>
</evidence>
<comment type="subcellular location">
    <subcellularLocation>
        <location evidence="1">Cell membrane</location>
        <topology evidence="1">Multi-pass membrane protein</topology>
    </subcellularLocation>
</comment>
<dbReference type="AlphaFoldDB" id="A0A382WIH8"/>
<feature type="domain" description="ABC3 transporter permease C-terminal" evidence="7">
    <location>
        <begin position="54"/>
        <end position="120"/>
    </location>
</feature>
<gene>
    <name evidence="8" type="ORF">METZ01_LOCUS411600</name>
</gene>
<keyword evidence="2" id="KW-1003">Cell membrane</keyword>
<feature type="transmembrane region" description="Helical" evidence="6">
    <location>
        <begin position="50"/>
        <end position="76"/>
    </location>
</feature>
<evidence type="ECO:0000256" key="4">
    <source>
        <dbReference type="ARBA" id="ARBA00022989"/>
    </source>
</evidence>
<proteinExistence type="predicted"/>
<evidence type="ECO:0000259" key="7">
    <source>
        <dbReference type="Pfam" id="PF02687"/>
    </source>
</evidence>
<dbReference type="InterPro" id="IPR003838">
    <property type="entry name" value="ABC3_permease_C"/>
</dbReference>
<dbReference type="EMBL" id="UINC01160222">
    <property type="protein sequence ID" value="SVD58746.1"/>
    <property type="molecule type" value="Genomic_DNA"/>
</dbReference>
<dbReference type="InterPro" id="IPR051447">
    <property type="entry name" value="Lipoprotein-release_system"/>
</dbReference>
<keyword evidence="4 6" id="KW-1133">Transmembrane helix</keyword>
<organism evidence="8">
    <name type="scientific">marine metagenome</name>
    <dbReference type="NCBI Taxonomy" id="408172"/>
    <lineage>
        <taxon>unclassified sequences</taxon>
        <taxon>metagenomes</taxon>
        <taxon>ecological metagenomes</taxon>
    </lineage>
</organism>
<reference evidence="8" key="1">
    <citation type="submission" date="2018-05" db="EMBL/GenBank/DDBJ databases">
        <authorList>
            <person name="Lanie J.A."/>
            <person name="Ng W.-L."/>
            <person name="Kazmierczak K.M."/>
            <person name="Andrzejewski T.M."/>
            <person name="Davidsen T.M."/>
            <person name="Wayne K.J."/>
            <person name="Tettelin H."/>
            <person name="Glass J.I."/>
            <person name="Rusch D."/>
            <person name="Podicherti R."/>
            <person name="Tsui H.-C.T."/>
            <person name="Winkler M.E."/>
        </authorList>
    </citation>
    <scope>NUCLEOTIDE SEQUENCE</scope>
</reference>
<dbReference type="GO" id="GO:0098797">
    <property type="term" value="C:plasma membrane protein complex"/>
    <property type="evidence" value="ECO:0007669"/>
    <property type="project" value="TreeGrafter"/>
</dbReference>
<dbReference type="GO" id="GO:0044874">
    <property type="term" value="P:lipoprotein localization to outer membrane"/>
    <property type="evidence" value="ECO:0007669"/>
    <property type="project" value="TreeGrafter"/>
</dbReference>
<keyword evidence="3 6" id="KW-0812">Transmembrane</keyword>